<dbReference type="EMBL" id="JAXUIC010000005">
    <property type="protein sequence ID" value="KAK4590801.1"/>
    <property type="molecule type" value="Genomic_DNA"/>
</dbReference>
<dbReference type="GO" id="GO:0043531">
    <property type="term" value="F:ADP binding"/>
    <property type="evidence" value="ECO:0007669"/>
    <property type="project" value="InterPro"/>
</dbReference>
<dbReference type="InterPro" id="IPR036388">
    <property type="entry name" value="WH-like_DNA-bd_sf"/>
</dbReference>
<evidence type="ECO:0000259" key="10">
    <source>
        <dbReference type="Pfam" id="PF23559"/>
    </source>
</evidence>
<dbReference type="InterPro" id="IPR032675">
    <property type="entry name" value="LRR_dom_sf"/>
</dbReference>
<dbReference type="Pfam" id="PF25019">
    <property type="entry name" value="LRR_R13L1-DRL21"/>
    <property type="match status" value="1"/>
</dbReference>
<evidence type="ECO:0000313" key="12">
    <source>
        <dbReference type="EMBL" id="KAK4590801.1"/>
    </source>
</evidence>
<dbReference type="PRINTS" id="PR00364">
    <property type="entry name" value="DISEASERSIST"/>
</dbReference>
<keyword evidence="6" id="KW-0175">Coiled coil</keyword>
<dbReference type="Gene3D" id="1.10.10.10">
    <property type="entry name" value="Winged helix-like DNA-binding domain superfamily/Winged helix DNA-binding domain"/>
    <property type="match status" value="1"/>
</dbReference>
<keyword evidence="5" id="KW-0067">ATP-binding</keyword>
<dbReference type="SUPFAM" id="SSF52047">
    <property type="entry name" value="RNI-like"/>
    <property type="match status" value="1"/>
</dbReference>
<dbReference type="FunFam" id="1.10.10.10:FF:000322">
    <property type="entry name" value="Probable disease resistance protein At1g63360"/>
    <property type="match status" value="1"/>
</dbReference>
<keyword evidence="2" id="KW-0677">Repeat</keyword>
<feature type="compositionally biased region" description="Basic and acidic residues" evidence="7">
    <location>
        <begin position="1008"/>
        <end position="1018"/>
    </location>
</feature>
<evidence type="ECO:0000313" key="13">
    <source>
        <dbReference type="Proteomes" id="UP001324115"/>
    </source>
</evidence>
<feature type="coiled-coil region" evidence="6">
    <location>
        <begin position="65"/>
        <end position="99"/>
    </location>
</feature>
<dbReference type="Pfam" id="PF23559">
    <property type="entry name" value="WHD_DRP"/>
    <property type="match status" value="1"/>
</dbReference>
<accession>A0AAN7IYK0</accession>
<evidence type="ECO:0000256" key="5">
    <source>
        <dbReference type="ARBA" id="ARBA00022840"/>
    </source>
</evidence>
<dbReference type="SUPFAM" id="SSF52058">
    <property type="entry name" value="L domain-like"/>
    <property type="match status" value="1"/>
</dbReference>
<dbReference type="GO" id="GO:0051707">
    <property type="term" value="P:response to other organism"/>
    <property type="evidence" value="ECO:0007669"/>
    <property type="project" value="UniProtKB-ARBA"/>
</dbReference>
<dbReference type="InterPro" id="IPR041118">
    <property type="entry name" value="Rx_N"/>
</dbReference>
<dbReference type="InterPro" id="IPR002182">
    <property type="entry name" value="NB-ARC"/>
</dbReference>
<dbReference type="InterPro" id="IPR042197">
    <property type="entry name" value="Apaf_helical"/>
</dbReference>
<feature type="domain" description="R13L1/DRL21-like LRR repeat region" evidence="11">
    <location>
        <begin position="718"/>
        <end position="840"/>
    </location>
</feature>
<comment type="caution">
    <text evidence="12">The sequence shown here is derived from an EMBL/GenBank/DDBJ whole genome shotgun (WGS) entry which is preliminary data.</text>
</comment>
<dbReference type="Proteomes" id="UP001324115">
    <property type="component" value="Unassembled WGS sequence"/>
</dbReference>
<dbReference type="InterPro" id="IPR058922">
    <property type="entry name" value="WHD_DRP"/>
</dbReference>
<evidence type="ECO:0000256" key="1">
    <source>
        <dbReference type="ARBA" id="ARBA00022614"/>
    </source>
</evidence>
<feature type="region of interest" description="Disordered" evidence="7">
    <location>
        <begin position="1008"/>
        <end position="1027"/>
    </location>
</feature>
<dbReference type="GO" id="GO:0005524">
    <property type="term" value="F:ATP binding"/>
    <property type="evidence" value="ECO:0007669"/>
    <property type="project" value="UniProtKB-KW"/>
</dbReference>
<dbReference type="Gene3D" id="1.10.8.430">
    <property type="entry name" value="Helical domain of apoptotic protease-activating factors"/>
    <property type="match status" value="1"/>
</dbReference>
<name>A0AAN7IYK0_QUERU</name>
<dbReference type="Pfam" id="PF18052">
    <property type="entry name" value="Rx_N"/>
    <property type="match status" value="1"/>
</dbReference>
<evidence type="ECO:0000259" key="8">
    <source>
        <dbReference type="Pfam" id="PF00931"/>
    </source>
</evidence>
<evidence type="ECO:0000256" key="3">
    <source>
        <dbReference type="ARBA" id="ARBA00022741"/>
    </source>
</evidence>
<feature type="domain" description="Disease resistance protein winged helix" evidence="10">
    <location>
        <begin position="462"/>
        <end position="532"/>
    </location>
</feature>
<dbReference type="Gene3D" id="3.40.50.300">
    <property type="entry name" value="P-loop containing nucleotide triphosphate hydrolases"/>
    <property type="match status" value="1"/>
</dbReference>
<dbReference type="AlphaFoldDB" id="A0AAN7IYK0"/>
<feature type="domain" description="Disease resistance N-terminal" evidence="9">
    <location>
        <begin position="5"/>
        <end position="93"/>
    </location>
</feature>
<dbReference type="Gene3D" id="3.80.10.10">
    <property type="entry name" value="Ribonuclease Inhibitor"/>
    <property type="match status" value="2"/>
</dbReference>
<dbReference type="GO" id="GO:0006952">
    <property type="term" value="P:defense response"/>
    <property type="evidence" value="ECO:0007669"/>
    <property type="project" value="UniProtKB-KW"/>
</dbReference>
<reference evidence="12 13" key="1">
    <citation type="journal article" date="2023" name="G3 (Bethesda)">
        <title>A haplotype-resolved chromosome-scale genome for Quercus rubra L. provides insights into the genetics of adaptive traits for red oak species.</title>
        <authorList>
            <person name="Kapoor B."/>
            <person name="Jenkins J."/>
            <person name="Schmutz J."/>
            <person name="Zhebentyayeva T."/>
            <person name="Kuelheim C."/>
            <person name="Coggeshall M."/>
            <person name="Heim C."/>
            <person name="Lasky J.R."/>
            <person name="Leites L."/>
            <person name="Islam-Faridi N."/>
            <person name="Romero-Severson J."/>
            <person name="DeLeo V.L."/>
            <person name="Lucas S.M."/>
            <person name="Lazic D."/>
            <person name="Gailing O."/>
            <person name="Carlson J."/>
            <person name="Staton M."/>
        </authorList>
    </citation>
    <scope>NUCLEOTIDE SEQUENCE [LARGE SCALE GENOMIC DNA]</scope>
    <source>
        <strain evidence="12">Pseudo-F2</strain>
    </source>
</reference>
<evidence type="ECO:0000256" key="4">
    <source>
        <dbReference type="ARBA" id="ARBA00022821"/>
    </source>
</evidence>
<keyword evidence="13" id="KW-1185">Reference proteome</keyword>
<evidence type="ECO:0000259" key="11">
    <source>
        <dbReference type="Pfam" id="PF25019"/>
    </source>
</evidence>
<proteinExistence type="predicted"/>
<evidence type="ECO:0000256" key="7">
    <source>
        <dbReference type="SAM" id="MobiDB-lite"/>
    </source>
</evidence>
<feature type="domain" description="NB-ARC" evidence="8">
    <location>
        <begin position="226"/>
        <end position="378"/>
    </location>
</feature>
<dbReference type="InterPro" id="IPR027417">
    <property type="entry name" value="P-loop_NTPase"/>
</dbReference>
<dbReference type="SUPFAM" id="SSF52540">
    <property type="entry name" value="P-loop containing nucleoside triphosphate hydrolases"/>
    <property type="match status" value="1"/>
</dbReference>
<evidence type="ECO:0000256" key="6">
    <source>
        <dbReference type="SAM" id="Coils"/>
    </source>
</evidence>
<dbReference type="InterPro" id="IPR056789">
    <property type="entry name" value="LRR_R13L1-DRL21"/>
</dbReference>
<dbReference type="PANTHER" id="PTHR36766">
    <property type="entry name" value="PLANT BROAD-SPECTRUM MILDEW RESISTANCE PROTEIN RPW8"/>
    <property type="match status" value="1"/>
</dbReference>
<sequence>MTTIVTGLLEKSGSLLAEGVWPELKSFLCFQKEVRKLQSTLCAIQAVLEDADKRQVNEKAVKLWLDKLKEAAYDMDNVLDELETAIIKAQIEEEEEKAETTTATAKVWSSCTTCISWIFRVVTELVQRGFIVVKIKNLNETLDEIDREKGRYNFVGLITSTEVGERLETYSLVDVKEIHGRDERRDDLVRKILGEGSEVRKLAGEGSEVMKLSGEGSEVRGSEGERSPYVISIVGMGGIGKTTLAKLAYNDAKVQTAIFEKKMWVCVSDPFDKCEVAKAIIKEGGGSSNSINLQGLIKEICELIRGKKFLLVLDDVWTENPNDWEPFKLALKCGDLDSRILITTRNIGVAKMVKSDYTINLGVLSDEDCWLICSQMASIEKDDEQLGELGRKLAKKCKGLPLAAKTLGSLMRNKRSKQELRKILKSNLWELENVQEGLLGPLLLSYYEQPPAIKSCFLYCALFPKDYLFSRNELIHLWMSQGYLGINPDIETVGENYFQILVMRSFFQDFEKGNDDDKIVKCKMHDIVHDFAQLMTSKECFTICGNKESGINYKNARHLRIELIEKTQFPMSIYNAKNVRTLFFNMWWTVVCPFNFFQHLTCLRALTLESYDIEILPNEVEKLIHLRLLDLTKCYYIKELPESMCNLFNLQTLNIAGSKRITKLPQGMGKLIKLRHLLIGHCYKLTEPFPKGIGRLSSLRTMEKFIIGGIDDIHGCKLGELKNLNHLKGSLTIESLKNVTDVQEAEKAQLKDKEHLRELRLSFGKEVEEIESVRNDEIVLKALEPHSNLEILEIDECMGRVYPNWMNSLSNLKMLELWKWPNLEQLPPLGKLRFLETLGLWDAHSVKKVGVEFLGIEEANGKNGSTSPVVLFPNLKSLQFWGMKEWEEWDGMGERREEEGESGDSVSISIMPRLQILAIGKCPKLKAPPNFLETTSLKKLSVDFPISNWMTLATLSGLKTLNLCLNKDVEHLPPLGKLLLVESLEIWNGDRVKKLGVEFLGIKEESNNNNNKIDDEKGSTSSSSSSSLVLFPNLKSLTFNNLKEWEEWDGIGGTMREEEAQESGVTINIMPRLQYLEIWNCPKLKSLPDFLPTTPLKKLEIYDSPILSECCKAEIGDQWPKISHIPNINIDSKYVRRDGRPMQT</sequence>
<gene>
    <name evidence="12" type="ORF">RGQ29_021117</name>
</gene>
<organism evidence="12 13">
    <name type="scientific">Quercus rubra</name>
    <name type="common">Northern red oak</name>
    <name type="synonym">Quercus borealis</name>
    <dbReference type="NCBI Taxonomy" id="3512"/>
    <lineage>
        <taxon>Eukaryota</taxon>
        <taxon>Viridiplantae</taxon>
        <taxon>Streptophyta</taxon>
        <taxon>Embryophyta</taxon>
        <taxon>Tracheophyta</taxon>
        <taxon>Spermatophyta</taxon>
        <taxon>Magnoliopsida</taxon>
        <taxon>eudicotyledons</taxon>
        <taxon>Gunneridae</taxon>
        <taxon>Pentapetalae</taxon>
        <taxon>rosids</taxon>
        <taxon>fabids</taxon>
        <taxon>Fagales</taxon>
        <taxon>Fagaceae</taxon>
        <taxon>Quercus</taxon>
    </lineage>
</organism>
<protein>
    <submittedName>
        <fullName evidence="12">Uncharacterized protein</fullName>
    </submittedName>
</protein>
<dbReference type="Pfam" id="PF00931">
    <property type="entry name" value="NB-ARC"/>
    <property type="match status" value="1"/>
</dbReference>
<dbReference type="PANTHER" id="PTHR36766:SF45">
    <property type="entry name" value="NB-ARC DOMAIN-CONTAINING PROTEIN"/>
    <property type="match status" value="1"/>
</dbReference>
<dbReference type="Gene3D" id="1.20.5.4130">
    <property type="match status" value="1"/>
</dbReference>
<keyword evidence="4" id="KW-0611">Plant defense</keyword>
<keyword evidence="3" id="KW-0547">Nucleotide-binding</keyword>
<evidence type="ECO:0000256" key="2">
    <source>
        <dbReference type="ARBA" id="ARBA00022737"/>
    </source>
</evidence>
<evidence type="ECO:0000259" key="9">
    <source>
        <dbReference type="Pfam" id="PF18052"/>
    </source>
</evidence>
<keyword evidence="1" id="KW-0433">Leucine-rich repeat</keyword>